<gene>
    <name evidence="2" type="ORF">V1264_012890</name>
</gene>
<name>A0AAN9BY17_9CAEN</name>
<feature type="region of interest" description="Disordered" evidence="1">
    <location>
        <begin position="104"/>
        <end position="131"/>
    </location>
</feature>
<keyword evidence="3" id="KW-1185">Reference proteome</keyword>
<comment type="caution">
    <text evidence="2">The sequence shown here is derived from an EMBL/GenBank/DDBJ whole genome shotgun (WGS) entry which is preliminary data.</text>
</comment>
<evidence type="ECO:0000313" key="3">
    <source>
        <dbReference type="Proteomes" id="UP001374579"/>
    </source>
</evidence>
<evidence type="ECO:0000313" key="2">
    <source>
        <dbReference type="EMBL" id="KAK7113639.1"/>
    </source>
</evidence>
<dbReference type="Proteomes" id="UP001374579">
    <property type="component" value="Unassembled WGS sequence"/>
</dbReference>
<feature type="compositionally biased region" description="Acidic residues" evidence="1">
    <location>
        <begin position="121"/>
        <end position="131"/>
    </location>
</feature>
<dbReference type="AlphaFoldDB" id="A0AAN9BY17"/>
<feature type="region of interest" description="Disordered" evidence="1">
    <location>
        <begin position="49"/>
        <end position="82"/>
    </location>
</feature>
<reference evidence="2 3" key="1">
    <citation type="submission" date="2024-02" db="EMBL/GenBank/DDBJ databases">
        <title>Chromosome-scale genome assembly of the rough periwinkle Littorina saxatilis.</title>
        <authorList>
            <person name="De Jode A."/>
            <person name="Faria R."/>
            <person name="Formenti G."/>
            <person name="Sims Y."/>
            <person name="Smith T.P."/>
            <person name="Tracey A."/>
            <person name="Wood J.M.D."/>
            <person name="Zagrodzka Z.B."/>
            <person name="Johannesson K."/>
            <person name="Butlin R.K."/>
            <person name="Leder E.H."/>
        </authorList>
    </citation>
    <scope>NUCLEOTIDE SEQUENCE [LARGE SCALE GENOMIC DNA]</scope>
    <source>
        <strain evidence="2">Snail1</strain>
        <tissue evidence="2">Muscle</tissue>
    </source>
</reference>
<dbReference type="EMBL" id="JBAMIC010000002">
    <property type="protein sequence ID" value="KAK7113639.1"/>
    <property type="molecule type" value="Genomic_DNA"/>
</dbReference>
<sequence>MLASSSMMNTNTDSSGTRTVRTQIKWIPYVKGQTDTLFFKYRPGDPFNLLKTRGSTGRRGRQPAPPEHMSARYSRRQPVSSTKKADLLDLCRLGIVPEQHHNFFHKLPSENSAPDRLAEPDATEDTDTDED</sequence>
<accession>A0AAN9BY17</accession>
<protein>
    <submittedName>
        <fullName evidence="2">Uncharacterized protein</fullName>
    </submittedName>
</protein>
<proteinExistence type="predicted"/>
<organism evidence="2 3">
    <name type="scientific">Littorina saxatilis</name>
    <dbReference type="NCBI Taxonomy" id="31220"/>
    <lineage>
        <taxon>Eukaryota</taxon>
        <taxon>Metazoa</taxon>
        <taxon>Spiralia</taxon>
        <taxon>Lophotrochozoa</taxon>
        <taxon>Mollusca</taxon>
        <taxon>Gastropoda</taxon>
        <taxon>Caenogastropoda</taxon>
        <taxon>Littorinimorpha</taxon>
        <taxon>Littorinoidea</taxon>
        <taxon>Littorinidae</taxon>
        <taxon>Littorina</taxon>
    </lineage>
</organism>
<evidence type="ECO:0000256" key="1">
    <source>
        <dbReference type="SAM" id="MobiDB-lite"/>
    </source>
</evidence>